<dbReference type="GO" id="GO:0016020">
    <property type="term" value="C:membrane"/>
    <property type="evidence" value="ECO:0007669"/>
    <property type="project" value="InterPro"/>
</dbReference>
<accession>A0A2N3IG23</accession>
<feature type="transmembrane region" description="Helical" evidence="4">
    <location>
        <begin position="574"/>
        <end position="596"/>
    </location>
</feature>
<keyword evidence="3" id="KW-0902">Two-component regulatory system</keyword>
<dbReference type="GO" id="GO:0000155">
    <property type="term" value="F:phosphorelay sensor kinase activity"/>
    <property type="evidence" value="ECO:0007669"/>
    <property type="project" value="InterPro"/>
</dbReference>
<proteinExistence type="predicted"/>
<evidence type="ECO:0000259" key="6">
    <source>
        <dbReference type="SMART" id="SM00387"/>
    </source>
</evidence>
<dbReference type="Pfam" id="PF07494">
    <property type="entry name" value="Reg_prop"/>
    <property type="match status" value="1"/>
</dbReference>
<sequence length="814" mass="95008">MMRKKKSLFHLVCFSFLSLHFTALAQKPVFKHYTRATGLKSEYINAIYQDKKGFFWIASDKGISRFDGKEFLHFNTDNGLPGNMVKAISEDSSQNIILQVYEKGFYQITPQLKILPYTTQKVSIPHKKKYFQHIPSSNNNPLIQSILSDVQNEGVVEVFELQDNEKNLWLSVFGKSLFRYIPYLENYEIDDEIVNFYTNGLQSFFLGKKGIHIFNNHSTERKFLPLSDSRALQFWNDKVFIGSLYDWYEQKNLTAIGEGIHCTGIADIAIKDQKMWIATFGKGLIVMKDNFLTDTLNILKGLVSNNLEKIHLSPSYVWVSTYGNGISRINPKTLEIKNFSQKEGVLSNTVYDIFKEKPNVFWIATERGISVFENDKIAFQIKTQERILSVFRYENFIWAVSDKYLYQVEGENNLRKWAGIYIVPPDWNVAINRIIAHENYVYVLSNKGVFRLNMDKVLTLPTSKPHFELLSIRNSQENIFWQKDKKLTLSWKNKDLTLRFALLSFLNENENSLSYRLKEKDSIWINLPSNHQLSLRNLDYGNFILQIRMKNALGIYSDILNIPLIVEKPFWREWWFIVVSISIIFTIFAFLIRFIAQKRLKKRLRELELSQKLQTEKERIARELHDNIGSQLTYIITSLEQIDKTTDPNKQNKRIQELSQFTKETISELRETIWAINQEAINTENLLSRIQETIWRLNENLQGVKIILQKDLQKDFQIHSLKALNIFRIFQESLNNALKHSQATEIQVFLQSSESNFILIVQDNGIGINLNQQIAEKHYGLKNMQKRASEINAVLSIEPLPQGTRIILQCPLLV</sequence>
<feature type="chain" id="PRO_5014600035" evidence="5">
    <location>
        <begin position="26"/>
        <end position="814"/>
    </location>
</feature>
<reference evidence="7 8" key="1">
    <citation type="submission" date="2017-06" db="EMBL/GenBank/DDBJ databases">
        <title>Raineya orbicola gen. nov., sp. nov. a slightly thermophilic bacterium of the phylum Bacteroidetes and the description of Raineyaceae fam. nov.</title>
        <authorList>
            <person name="Albuquerque L."/>
            <person name="Polonia A.R.M."/>
            <person name="Barroso C."/>
            <person name="Froufe H.J.C."/>
            <person name="Lage O."/>
            <person name="Lobo-Da-Cunha A."/>
            <person name="Egas C."/>
            <person name="Da Costa M.S."/>
        </authorList>
    </citation>
    <scope>NUCLEOTIDE SEQUENCE [LARGE SCALE GENOMIC DNA]</scope>
    <source>
        <strain evidence="7 8">SPSPC-11</strain>
    </source>
</reference>
<dbReference type="GO" id="GO:0046983">
    <property type="term" value="F:protein dimerization activity"/>
    <property type="evidence" value="ECO:0007669"/>
    <property type="project" value="InterPro"/>
</dbReference>
<keyword evidence="2 7" id="KW-0418">Kinase</keyword>
<dbReference type="Gene3D" id="2.130.10.10">
    <property type="entry name" value="YVTN repeat-like/Quinoprotein amine dehydrogenase"/>
    <property type="match status" value="2"/>
</dbReference>
<evidence type="ECO:0000313" key="7">
    <source>
        <dbReference type="EMBL" id="PKQ69266.1"/>
    </source>
</evidence>
<evidence type="ECO:0000256" key="5">
    <source>
        <dbReference type="SAM" id="SignalP"/>
    </source>
</evidence>
<dbReference type="Proteomes" id="UP000233387">
    <property type="component" value="Unassembled WGS sequence"/>
</dbReference>
<comment type="caution">
    <text evidence="7">The sequence shown here is derived from an EMBL/GenBank/DDBJ whole genome shotgun (WGS) entry which is preliminary data.</text>
</comment>
<dbReference type="InterPro" id="IPR050482">
    <property type="entry name" value="Sensor_HK_TwoCompSys"/>
</dbReference>
<dbReference type="InterPro" id="IPR011123">
    <property type="entry name" value="Y_Y_Y"/>
</dbReference>
<dbReference type="InterPro" id="IPR036890">
    <property type="entry name" value="HATPase_C_sf"/>
</dbReference>
<gene>
    <name evidence="7" type="ORF">Rain11_1419</name>
</gene>
<dbReference type="RefSeq" id="WP_101358690.1">
    <property type="nucleotide sequence ID" value="NZ_NKXO01000020.1"/>
</dbReference>
<dbReference type="CDD" id="cd16917">
    <property type="entry name" value="HATPase_UhpB-NarQ-NarX-like"/>
    <property type="match status" value="1"/>
</dbReference>
<dbReference type="Gene3D" id="2.60.40.10">
    <property type="entry name" value="Immunoglobulins"/>
    <property type="match status" value="1"/>
</dbReference>
<evidence type="ECO:0000256" key="3">
    <source>
        <dbReference type="ARBA" id="ARBA00023012"/>
    </source>
</evidence>
<dbReference type="PANTHER" id="PTHR24421">
    <property type="entry name" value="NITRATE/NITRITE SENSOR PROTEIN NARX-RELATED"/>
    <property type="match status" value="1"/>
</dbReference>
<dbReference type="Pfam" id="PF02518">
    <property type="entry name" value="HATPase_c"/>
    <property type="match status" value="1"/>
</dbReference>
<dbReference type="Pfam" id="PF07495">
    <property type="entry name" value="Y_Y_Y"/>
    <property type="match status" value="1"/>
</dbReference>
<organism evidence="7 8">
    <name type="scientific">Raineya orbicola</name>
    <dbReference type="NCBI Taxonomy" id="2016530"/>
    <lineage>
        <taxon>Bacteria</taxon>
        <taxon>Pseudomonadati</taxon>
        <taxon>Bacteroidota</taxon>
        <taxon>Cytophagia</taxon>
        <taxon>Cytophagales</taxon>
        <taxon>Raineyaceae</taxon>
        <taxon>Raineya</taxon>
    </lineage>
</organism>
<dbReference type="Gene3D" id="1.20.5.1930">
    <property type="match status" value="1"/>
</dbReference>
<dbReference type="InterPro" id="IPR015943">
    <property type="entry name" value="WD40/YVTN_repeat-like_dom_sf"/>
</dbReference>
<name>A0A2N3IG23_9BACT</name>
<dbReference type="SMART" id="SM00387">
    <property type="entry name" value="HATPase_c"/>
    <property type="match status" value="1"/>
</dbReference>
<dbReference type="OrthoDB" id="9797097at2"/>
<keyword evidence="5" id="KW-0732">Signal</keyword>
<dbReference type="EMBL" id="NKXO01000020">
    <property type="protein sequence ID" value="PKQ69266.1"/>
    <property type="molecule type" value="Genomic_DNA"/>
</dbReference>
<dbReference type="Gene3D" id="3.30.565.10">
    <property type="entry name" value="Histidine kinase-like ATPase, C-terminal domain"/>
    <property type="match status" value="1"/>
</dbReference>
<dbReference type="Pfam" id="PF07730">
    <property type="entry name" value="HisKA_3"/>
    <property type="match status" value="1"/>
</dbReference>
<keyword evidence="4" id="KW-1133">Transmembrane helix</keyword>
<dbReference type="InterPro" id="IPR013783">
    <property type="entry name" value="Ig-like_fold"/>
</dbReference>
<evidence type="ECO:0000256" key="2">
    <source>
        <dbReference type="ARBA" id="ARBA00022777"/>
    </source>
</evidence>
<feature type="domain" description="Histidine kinase/HSP90-like ATPase" evidence="6">
    <location>
        <begin position="721"/>
        <end position="814"/>
    </location>
</feature>
<evidence type="ECO:0000256" key="1">
    <source>
        <dbReference type="ARBA" id="ARBA00022679"/>
    </source>
</evidence>
<protein>
    <submittedName>
        <fullName evidence="7">Histidine kinase</fullName>
    </submittedName>
</protein>
<dbReference type="InterPro" id="IPR011712">
    <property type="entry name" value="Sig_transdc_His_kin_sub3_dim/P"/>
</dbReference>
<evidence type="ECO:0000256" key="4">
    <source>
        <dbReference type="SAM" id="Phobius"/>
    </source>
</evidence>
<feature type="signal peptide" evidence="5">
    <location>
        <begin position="1"/>
        <end position="25"/>
    </location>
</feature>
<keyword evidence="8" id="KW-1185">Reference proteome</keyword>
<dbReference type="SUPFAM" id="SSF55874">
    <property type="entry name" value="ATPase domain of HSP90 chaperone/DNA topoisomerase II/histidine kinase"/>
    <property type="match status" value="1"/>
</dbReference>
<dbReference type="InterPro" id="IPR011110">
    <property type="entry name" value="Reg_prop"/>
</dbReference>
<keyword evidence="4" id="KW-0812">Transmembrane</keyword>
<dbReference type="AlphaFoldDB" id="A0A2N3IG23"/>
<keyword evidence="4" id="KW-0472">Membrane</keyword>
<dbReference type="InterPro" id="IPR003594">
    <property type="entry name" value="HATPase_dom"/>
</dbReference>
<evidence type="ECO:0000313" key="8">
    <source>
        <dbReference type="Proteomes" id="UP000233387"/>
    </source>
</evidence>
<keyword evidence="1" id="KW-0808">Transferase</keyword>